<protein>
    <submittedName>
        <fullName evidence="2">CENP-B-like protein 1</fullName>
    </submittedName>
</protein>
<feature type="compositionally biased region" description="Basic and acidic residues" evidence="1">
    <location>
        <begin position="409"/>
        <end position="426"/>
    </location>
</feature>
<dbReference type="EMBL" id="JAKWBI020000338">
    <property type="protein sequence ID" value="KAJ2896350.1"/>
    <property type="molecule type" value="Genomic_DNA"/>
</dbReference>
<evidence type="ECO:0000256" key="1">
    <source>
        <dbReference type="SAM" id="MobiDB-lite"/>
    </source>
</evidence>
<dbReference type="Proteomes" id="UP001201980">
    <property type="component" value="Unassembled WGS sequence"/>
</dbReference>
<reference evidence="2" key="1">
    <citation type="submission" date="2022-07" db="EMBL/GenBank/DDBJ databases">
        <title>Draft genome sequence of Zalerion maritima ATCC 34329, a (micro)plastics degrading marine fungus.</title>
        <authorList>
            <person name="Paco A."/>
            <person name="Goncalves M.F.M."/>
            <person name="Rocha-Santos T.A.P."/>
            <person name="Alves A."/>
        </authorList>
    </citation>
    <scope>NUCLEOTIDE SEQUENCE</scope>
    <source>
        <strain evidence="2">ATCC 34329</strain>
    </source>
</reference>
<evidence type="ECO:0000313" key="2">
    <source>
        <dbReference type="EMBL" id="KAJ2896350.1"/>
    </source>
</evidence>
<sequence>MNASMLRSISEPVGGCGAQLSNSQICGNPKAILWFKNIDQCRRSPHCKTHGCRFVNSSGACTYVAMNGFHFCKRHLQCKAHDDNGRRCRELVSKDDPNNYKFCSKYHICRLEECTSKRVQSCPGGEDLKYCVAHKCEGASCSRLKNASRRSRWCLEHTCGDEFCTANVDENDKFCPTHAKCKLDGCNKPTHARPGEDAGPYCSTHYCRWFGCGNERVNNRGSGAMSALNFCETHICKMGDCKEPRVGTQSMPSSGIWAGDEAEYCAKHECEHEGCTASKANESKWCNDHQCLERNCHRGCWSNKQYCQKHVRCKEGCCDRRVIRIRGKPQDYCDERTYCLRDTLSSPTYPLEIQEPHSELEGDDSTYTSPRKMHTELEGDMMGSRHSSRRSKGNYTLKNDATPQGNYTLRDDMSRPNYTFKEDIPRRSAPQGNFSWKKPPGHIGPNDDDQYSSSSSPSSYSHHHCHHHTARRPRTPPPSGFGFGSYPTPQKDHDWWSLRAFAPRHQGLKPQGHIPSLREDILSSPFTHYSSPPYPPRRGNFSWEKSDSPRATSYDGRSSNPRVELTGGGVRIDLDERDGEDVNIYVSDVDDQENVNIQFVDHPGFIPVHRRFGKGAPRIPEMPWAVGEQAFPHFDT</sequence>
<dbReference type="AlphaFoldDB" id="A0AAD5RKX0"/>
<name>A0AAD5RKX0_9PEZI</name>
<organism evidence="2 3">
    <name type="scientific">Zalerion maritima</name>
    <dbReference type="NCBI Taxonomy" id="339359"/>
    <lineage>
        <taxon>Eukaryota</taxon>
        <taxon>Fungi</taxon>
        <taxon>Dikarya</taxon>
        <taxon>Ascomycota</taxon>
        <taxon>Pezizomycotina</taxon>
        <taxon>Sordariomycetes</taxon>
        <taxon>Lulworthiomycetidae</taxon>
        <taxon>Lulworthiales</taxon>
        <taxon>Lulworthiaceae</taxon>
        <taxon>Zalerion</taxon>
    </lineage>
</organism>
<proteinExistence type="predicted"/>
<feature type="compositionally biased region" description="Basic residues" evidence="1">
    <location>
        <begin position="461"/>
        <end position="474"/>
    </location>
</feature>
<accession>A0AAD5RKX0</accession>
<feature type="compositionally biased region" description="Polar residues" evidence="1">
    <location>
        <begin position="549"/>
        <end position="561"/>
    </location>
</feature>
<comment type="caution">
    <text evidence="2">The sequence shown here is derived from an EMBL/GenBank/DDBJ whole genome shotgun (WGS) entry which is preliminary data.</text>
</comment>
<gene>
    <name evidence="2" type="ORF">MKZ38_005614</name>
</gene>
<evidence type="ECO:0000313" key="3">
    <source>
        <dbReference type="Proteomes" id="UP001201980"/>
    </source>
</evidence>
<feature type="region of interest" description="Disordered" evidence="1">
    <location>
        <begin position="350"/>
        <end position="486"/>
    </location>
</feature>
<keyword evidence="3" id="KW-1185">Reference proteome</keyword>
<feature type="compositionally biased region" description="Polar residues" evidence="1">
    <location>
        <begin position="393"/>
        <end position="407"/>
    </location>
</feature>
<feature type="region of interest" description="Disordered" evidence="1">
    <location>
        <begin position="528"/>
        <end position="566"/>
    </location>
</feature>